<name>A0AA36JPN8_9DINO</name>
<evidence type="ECO:0000259" key="7">
    <source>
        <dbReference type="SMART" id="SM00382"/>
    </source>
</evidence>
<evidence type="ECO:0000313" key="8">
    <source>
        <dbReference type="EMBL" id="CAJ1409410.1"/>
    </source>
</evidence>
<dbReference type="InterPro" id="IPR013748">
    <property type="entry name" value="Rep_factorC_C"/>
</dbReference>
<feature type="domain" description="AAA+ ATPase" evidence="7">
    <location>
        <begin position="128"/>
        <end position="258"/>
    </location>
</feature>
<dbReference type="SMART" id="SM00382">
    <property type="entry name" value="AAA"/>
    <property type="match status" value="1"/>
</dbReference>
<dbReference type="GO" id="GO:0003677">
    <property type="term" value="F:DNA binding"/>
    <property type="evidence" value="ECO:0007669"/>
    <property type="project" value="InterPro"/>
</dbReference>
<reference evidence="8" key="1">
    <citation type="submission" date="2023-08" db="EMBL/GenBank/DDBJ databases">
        <authorList>
            <person name="Chen Y."/>
            <person name="Shah S."/>
            <person name="Dougan E. K."/>
            <person name="Thang M."/>
            <person name="Chan C."/>
        </authorList>
    </citation>
    <scope>NUCLEOTIDE SEQUENCE</scope>
</reference>
<comment type="caution">
    <text evidence="8">The sequence shown here is derived from an EMBL/GenBank/DDBJ whole genome shotgun (WGS) entry which is preliminary data.</text>
</comment>
<keyword evidence="3" id="KW-0235">DNA replication</keyword>
<comment type="subcellular location">
    <subcellularLocation>
        <location evidence="1">Nucleus</location>
    </subcellularLocation>
</comment>
<dbReference type="InterPro" id="IPR003593">
    <property type="entry name" value="AAA+_ATPase"/>
</dbReference>
<keyword evidence="5" id="KW-0067">ATP-binding</keyword>
<keyword evidence="4" id="KW-0547">Nucleotide-binding</keyword>
<dbReference type="GO" id="GO:0005663">
    <property type="term" value="C:DNA replication factor C complex"/>
    <property type="evidence" value="ECO:0007669"/>
    <property type="project" value="TreeGrafter"/>
</dbReference>
<dbReference type="GO" id="GO:0005634">
    <property type="term" value="C:nucleus"/>
    <property type="evidence" value="ECO:0007669"/>
    <property type="project" value="UniProtKB-SubCell"/>
</dbReference>
<dbReference type="SUPFAM" id="SSF52540">
    <property type="entry name" value="P-loop containing nucleoside triphosphate hydrolases"/>
    <property type="match status" value="1"/>
</dbReference>
<proteinExistence type="inferred from homology"/>
<evidence type="ECO:0000313" key="9">
    <source>
        <dbReference type="Proteomes" id="UP001178507"/>
    </source>
</evidence>
<dbReference type="Gene3D" id="3.40.50.300">
    <property type="entry name" value="P-loop containing nucleotide triphosphate hydrolases"/>
    <property type="match status" value="1"/>
</dbReference>
<dbReference type="GO" id="GO:0006261">
    <property type="term" value="P:DNA-templated DNA replication"/>
    <property type="evidence" value="ECO:0007669"/>
    <property type="project" value="TreeGrafter"/>
</dbReference>
<dbReference type="PANTHER" id="PTHR11669:SF9">
    <property type="entry name" value="REPLICATION FACTOR C SUBUNIT 5"/>
    <property type="match status" value="1"/>
</dbReference>
<dbReference type="Gene3D" id="1.10.8.60">
    <property type="match status" value="1"/>
</dbReference>
<protein>
    <recommendedName>
        <fullName evidence="7">AAA+ ATPase domain-containing protein</fullName>
    </recommendedName>
</protein>
<sequence length="427" mass="46299">MCGRASGPVAGGYLVGQVWWALWPARQVWWQGWALLSGPLAGQVWWALWAPSGILAGQVQWQGLARGPLAGQVWWALWVLSGTLAGQVRWQGLARGPLVGQVWSDQAVGQAVGQQAVGQGTLEALLAVPLVGLLHGPPGTGKTSTITAVAKTMYKQRYKSMTLEMNASDARGIDVVREQIKTFVSVKQLFASAEGQPKLVILDEADNMTSSAQFALRRMIEQYASNCRFILICNYSSKIIPALQSRCTKLRFAPLTEEQMLGRLQYIAETEKIQLTQDGAKAIVQVGGGDMRKVINIFQTTSMGHRGNVDSKAVYASTGIPSPEEIQHFLRALLNGSVSFAASLTSLKHMLNAKGYALDDFLLGSQDGHAQLMHKQLLLEDLPVSQRLQLTVALADIDWRLKQGCGDAIQLGAIIGIFHEARAMGGA</sequence>
<dbReference type="InterPro" id="IPR027417">
    <property type="entry name" value="P-loop_NTPase"/>
</dbReference>
<dbReference type="PANTHER" id="PTHR11669">
    <property type="entry name" value="REPLICATION FACTOR C / DNA POLYMERASE III GAMMA-TAU SUBUNIT"/>
    <property type="match status" value="1"/>
</dbReference>
<dbReference type="InterPro" id="IPR050238">
    <property type="entry name" value="DNA_Rep/Repair_Clamp_Loader"/>
</dbReference>
<dbReference type="InterPro" id="IPR008921">
    <property type="entry name" value="DNA_pol3_clamp-load_cplx_C"/>
</dbReference>
<dbReference type="AlphaFoldDB" id="A0AA36JPN8"/>
<dbReference type="Proteomes" id="UP001178507">
    <property type="component" value="Unassembled WGS sequence"/>
</dbReference>
<dbReference type="InterPro" id="IPR047854">
    <property type="entry name" value="RFC_lid"/>
</dbReference>
<evidence type="ECO:0000256" key="3">
    <source>
        <dbReference type="ARBA" id="ARBA00022705"/>
    </source>
</evidence>
<dbReference type="GO" id="GO:0006281">
    <property type="term" value="P:DNA repair"/>
    <property type="evidence" value="ECO:0007669"/>
    <property type="project" value="TreeGrafter"/>
</dbReference>
<gene>
    <name evidence="8" type="ORF">EVOR1521_LOCUS30513</name>
</gene>
<evidence type="ECO:0000256" key="2">
    <source>
        <dbReference type="ARBA" id="ARBA00005378"/>
    </source>
</evidence>
<accession>A0AA36JPN8</accession>
<dbReference type="CDD" id="cd18140">
    <property type="entry name" value="HLD_clamp_RFC"/>
    <property type="match status" value="1"/>
</dbReference>
<dbReference type="GO" id="GO:0003689">
    <property type="term" value="F:DNA clamp loader activity"/>
    <property type="evidence" value="ECO:0007669"/>
    <property type="project" value="TreeGrafter"/>
</dbReference>
<dbReference type="SUPFAM" id="SSF48019">
    <property type="entry name" value="post-AAA+ oligomerization domain-like"/>
    <property type="match status" value="1"/>
</dbReference>
<dbReference type="EMBL" id="CAUJNA010003768">
    <property type="protein sequence ID" value="CAJ1409410.1"/>
    <property type="molecule type" value="Genomic_DNA"/>
</dbReference>
<dbReference type="Gene3D" id="1.20.272.10">
    <property type="match status" value="1"/>
</dbReference>
<organism evidence="8 9">
    <name type="scientific">Effrenium voratum</name>
    <dbReference type="NCBI Taxonomy" id="2562239"/>
    <lineage>
        <taxon>Eukaryota</taxon>
        <taxon>Sar</taxon>
        <taxon>Alveolata</taxon>
        <taxon>Dinophyceae</taxon>
        <taxon>Suessiales</taxon>
        <taxon>Symbiodiniaceae</taxon>
        <taxon>Effrenium</taxon>
    </lineage>
</organism>
<dbReference type="InterPro" id="IPR003959">
    <property type="entry name" value="ATPase_AAA_core"/>
</dbReference>
<comment type="similarity">
    <text evidence="2">Belongs to the activator 1 small subunits family.</text>
</comment>
<dbReference type="CDD" id="cd00009">
    <property type="entry name" value="AAA"/>
    <property type="match status" value="1"/>
</dbReference>
<dbReference type="GO" id="GO:0016887">
    <property type="term" value="F:ATP hydrolysis activity"/>
    <property type="evidence" value="ECO:0007669"/>
    <property type="project" value="InterPro"/>
</dbReference>
<dbReference type="Pfam" id="PF08542">
    <property type="entry name" value="Rep_fac_C"/>
    <property type="match status" value="1"/>
</dbReference>
<evidence type="ECO:0000256" key="5">
    <source>
        <dbReference type="ARBA" id="ARBA00022840"/>
    </source>
</evidence>
<evidence type="ECO:0000256" key="6">
    <source>
        <dbReference type="ARBA" id="ARBA00023242"/>
    </source>
</evidence>
<dbReference type="GO" id="GO:0005524">
    <property type="term" value="F:ATP binding"/>
    <property type="evidence" value="ECO:0007669"/>
    <property type="project" value="UniProtKB-KW"/>
</dbReference>
<dbReference type="Pfam" id="PF00004">
    <property type="entry name" value="AAA"/>
    <property type="match status" value="1"/>
</dbReference>
<evidence type="ECO:0000256" key="4">
    <source>
        <dbReference type="ARBA" id="ARBA00022741"/>
    </source>
</evidence>
<keyword evidence="6" id="KW-0539">Nucleus</keyword>
<keyword evidence="9" id="KW-1185">Reference proteome</keyword>
<evidence type="ECO:0000256" key="1">
    <source>
        <dbReference type="ARBA" id="ARBA00004123"/>
    </source>
</evidence>